<dbReference type="InterPro" id="IPR013083">
    <property type="entry name" value="Znf_RING/FYVE/PHD"/>
</dbReference>
<evidence type="ECO:0000313" key="1">
    <source>
        <dbReference type="EMBL" id="KAH1030490.1"/>
    </source>
</evidence>
<dbReference type="OrthoDB" id="10009520at2759"/>
<protein>
    <submittedName>
        <fullName evidence="1">Uncharacterized protein</fullName>
    </submittedName>
</protein>
<proteinExistence type="predicted"/>
<gene>
    <name evidence="1" type="ORF">J1N35_042664</name>
</gene>
<evidence type="ECO:0000313" key="2">
    <source>
        <dbReference type="Proteomes" id="UP000828251"/>
    </source>
</evidence>
<name>A0A9D3U5W9_9ROSI</name>
<comment type="caution">
    <text evidence="1">The sequence shown here is derived from an EMBL/GenBank/DDBJ whole genome shotgun (WGS) entry which is preliminary data.</text>
</comment>
<dbReference type="Gene3D" id="3.30.40.10">
    <property type="entry name" value="Zinc/RING finger domain, C3HC4 (zinc finger)"/>
    <property type="match status" value="1"/>
</dbReference>
<dbReference type="SUPFAM" id="SSF57850">
    <property type="entry name" value="RING/U-box"/>
    <property type="match status" value="1"/>
</dbReference>
<dbReference type="Proteomes" id="UP000828251">
    <property type="component" value="Unassembled WGS sequence"/>
</dbReference>
<dbReference type="AlphaFoldDB" id="A0A9D3U5W9"/>
<dbReference type="EMBL" id="JAIQCV010000013">
    <property type="protein sequence ID" value="KAH1030490.1"/>
    <property type="molecule type" value="Genomic_DNA"/>
</dbReference>
<sequence>MGISLPVSCNKKLSKIRYKLSKFPNNVICRKQVEVEGNSLSKIRYKLSKFLNNVICRKQVEVEGNSVMNGKEDNHFLSFDSETHQHSNNGSIPTYVCEIYVEAKPLDISVNIKGCSHFYCIECAVKYIQSKLDDNVSESNVQCWGLVVIHPDEV</sequence>
<reference evidence="1 2" key="1">
    <citation type="journal article" date="2021" name="Plant Biotechnol. J.">
        <title>Multi-omics assisted identification of the key and species-specific regulatory components of drought-tolerant mechanisms in Gossypium stocksii.</title>
        <authorList>
            <person name="Yu D."/>
            <person name="Ke L."/>
            <person name="Zhang D."/>
            <person name="Wu Y."/>
            <person name="Sun Y."/>
            <person name="Mei J."/>
            <person name="Sun J."/>
            <person name="Sun Y."/>
        </authorList>
    </citation>
    <scope>NUCLEOTIDE SEQUENCE [LARGE SCALE GENOMIC DNA]</scope>
    <source>
        <strain evidence="2">cv. E1</strain>
        <tissue evidence="1">Leaf</tissue>
    </source>
</reference>
<organism evidence="1 2">
    <name type="scientific">Gossypium stocksii</name>
    <dbReference type="NCBI Taxonomy" id="47602"/>
    <lineage>
        <taxon>Eukaryota</taxon>
        <taxon>Viridiplantae</taxon>
        <taxon>Streptophyta</taxon>
        <taxon>Embryophyta</taxon>
        <taxon>Tracheophyta</taxon>
        <taxon>Spermatophyta</taxon>
        <taxon>Magnoliopsida</taxon>
        <taxon>eudicotyledons</taxon>
        <taxon>Gunneridae</taxon>
        <taxon>Pentapetalae</taxon>
        <taxon>rosids</taxon>
        <taxon>malvids</taxon>
        <taxon>Malvales</taxon>
        <taxon>Malvaceae</taxon>
        <taxon>Malvoideae</taxon>
        <taxon>Gossypium</taxon>
    </lineage>
</organism>
<keyword evidence="2" id="KW-1185">Reference proteome</keyword>
<accession>A0A9D3U5W9</accession>